<dbReference type="OrthoDB" id="2984947at2759"/>
<reference evidence="3" key="2">
    <citation type="submission" date="2015-01" db="EMBL/GenBank/DDBJ databases">
        <title>Evolutionary Origins and Diversification of the Mycorrhizal Mutualists.</title>
        <authorList>
            <consortium name="DOE Joint Genome Institute"/>
            <consortium name="Mycorrhizal Genomics Consortium"/>
            <person name="Kohler A."/>
            <person name="Kuo A."/>
            <person name="Nagy L.G."/>
            <person name="Floudas D."/>
            <person name="Copeland A."/>
            <person name="Barry K.W."/>
            <person name="Cichocki N."/>
            <person name="Veneault-Fourrey C."/>
            <person name="LaButti K."/>
            <person name="Lindquist E.A."/>
            <person name="Lipzen A."/>
            <person name="Lundell T."/>
            <person name="Morin E."/>
            <person name="Murat C."/>
            <person name="Riley R."/>
            <person name="Ohm R."/>
            <person name="Sun H."/>
            <person name="Tunlid A."/>
            <person name="Henrissat B."/>
            <person name="Grigoriev I.V."/>
            <person name="Hibbett D.S."/>
            <person name="Martin F."/>
        </authorList>
    </citation>
    <scope>NUCLEOTIDE SEQUENCE [LARGE SCALE GENOMIC DNA]</scope>
    <source>
        <strain evidence="3">LaAM-08-1</strain>
    </source>
</reference>
<dbReference type="AlphaFoldDB" id="A0A0C9XAX2"/>
<sequence length="208" mass="22921">MSACRSSREASRFSSHESTSQVNRFQSPEITSNNDLGNNQHHNRHRLRFPPGHIPPLDWVGHQVERRAPRYKRVVCGLQQQCTGVSPCVLHSDENQTTRIKDIKGTQPDSTDSYPAAVILVTSNFHVSTARKSERAHITGRISTAAAWALDPKENGCCVHIYAKNNTTADGYDNWLIKNTSNSKLSSGLIITSVATALANNRGVFGEA</sequence>
<keyword evidence="3" id="KW-1185">Reference proteome</keyword>
<dbReference type="HOGENOM" id="CLU_1321085_0_0_1"/>
<reference evidence="2 3" key="1">
    <citation type="submission" date="2014-04" db="EMBL/GenBank/DDBJ databases">
        <authorList>
            <consortium name="DOE Joint Genome Institute"/>
            <person name="Kuo A."/>
            <person name="Kohler A."/>
            <person name="Nagy L.G."/>
            <person name="Floudas D."/>
            <person name="Copeland A."/>
            <person name="Barry K.W."/>
            <person name="Cichocki N."/>
            <person name="Veneault-Fourrey C."/>
            <person name="LaButti K."/>
            <person name="Lindquist E.A."/>
            <person name="Lipzen A."/>
            <person name="Lundell T."/>
            <person name="Morin E."/>
            <person name="Murat C."/>
            <person name="Sun H."/>
            <person name="Tunlid A."/>
            <person name="Henrissat B."/>
            <person name="Grigoriev I.V."/>
            <person name="Hibbett D.S."/>
            <person name="Martin F."/>
            <person name="Nordberg H.P."/>
            <person name="Cantor M.N."/>
            <person name="Hua S.X."/>
        </authorList>
    </citation>
    <scope>NUCLEOTIDE SEQUENCE [LARGE SCALE GENOMIC DNA]</scope>
    <source>
        <strain evidence="2 3">LaAM-08-1</strain>
    </source>
</reference>
<protein>
    <submittedName>
        <fullName evidence="2">Uncharacterized protein</fullName>
    </submittedName>
</protein>
<evidence type="ECO:0000313" key="3">
    <source>
        <dbReference type="Proteomes" id="UP000054477"/>
    </source>
</evidence>
<name>A0A0C9XAX2_9AGAR</name>
<evidence type="ECO:0000313" key="2">
    <source>
        <dbReference type="EMBL" id="KIK02031.1"/>
    </source>
</evidence>
<feature type="compositionally biased region" description="Polar residues" evidence="1">
    <location>
        <begin position="16"/>
        <end position="40"/>
    </location>
</feature>
<gene>
    <name evidence="2" type="ORF">K443DRAFT_541907</name>
</gene>
<accession>A0A0C9XAX2</accession>
<feature type="region of interest" description="Disordered" evidence="1">
    <location>
        <begin position="1"/>
        <end position="54"/>
    </location>
</feature>
<organism evidence="2 3">
    <name type="scientific">Laccaria amethystina LaAM-08-1</name>
    <dbReference type="NCBI Taxonomy" id="1095629"/>
    <lineage>
        <taxon>Eukaryota</taxon>
        <taxon>Fungi</taxon>
        <taxon>Dikarya</taxon>
        <taxon>Basidiomycota</taxon>
        <taxon>Agaricomycotina</taxon>
        <taxon>Agaricomycetes</taxon>
        <taxon>Agaricomycetidae</taxon>
        <taxon>Agaricales</taxon>
        <taxon>Agaricineae</taxon>
        <taxon>Hydnangiaceae</taxon>
        <taxon>Laccaria</taxon>
    </lineage>
</organism>
<evidence type="ECO:0000256" key="1">
    <source>
        <dbReference type="SAM" id="MobiDB-lite"/>
    </source>
</evidence>
<proteinExistence type="predicted"/>
<feature type="compositionally biased region" description="Basic and acidic residues" evidence="1">
    <location>
        <begin position="1"/>
        <end position="15"/>
    </location>
</feature>
<dbReference type="Proteomes" id="UP000054477">
    <property type="component" value="Unassembled WGS sequence"/>
</dbReference>
<dbReference type="EMBL" id="KN838598">
    <property type="protein sequence ID" value="KIK02031.1"/>
    <property type="molecule type" value="Genomic_DNA"/>
</dbReference>